<comment type="caution">
    <text evidence="3">The sequence shown here is derived from an EMBL/GenBank/DDBJ whole genome shotgun (WGS) entry which is preliminary data.</text>
</comment>
<protein>
    <submittedName>
        <fullName evidence="3">Uncharacterized protein</fullName>
    </submittedName>
</protein>
<feature type="coiled-coil region" evidence="1">
    <location>
        <begin position="85"/>
        <end position="147"/>
    </location>
</feature>
<feature type="signal peptide" evidence="2">
    <location>
        <begin position="1"/>
        <end position="20"/>
    </location>
</feature>
<keyword evidence="1" id="KW-0175">Coiled coil</keyword>
<feature type="chain" id="PRO_5035878024" evidence="2">
    <location>
        <begin position="21"/>
        <end position="162"/>
    </location>
</feature>
<proteinExistence type="predicted"/>
<dbReference type="EMBL" id="CAJPWZ010002726">
    <property type="protein sequence ID" value="CAG2244075.1"/>
    <property type="molecule type" value="Genomic_DNA"/>
</dbReference>
<dbReference type="Proteomes" id="UP000683360">
    <property type="component" value="Unassembled WGS sequence"/>
</dbReference>
<reference evidence="3" key="1">
    <citation type="submission" date="2021-03" db="EMBL/GenBank/DDBJ databases">
        <authorList>
            <person name="Bekaert M."/>
        </authorList>
    </citation>
    <scope>NUCLEOTIDE SEQUENCE</scope>
</reference>
<evidence type="ECO:0000256" key="2">
    <source>
        <dbReference type="SAM" id="SignalP"/>
    </source>
</evidence>
<name>A0A8S3UE11_MYTED</name>
<evidence type="ECO:0000256" key="1">
    <source>
        <dbReference type="SAM" id="Coils"/>
    </source>
</evidence>
<keyword evidence="2" id="KW-0732">Signal</keyword>
<gene>
    <name evidence="3" type="ORF">MEDL_56173</name>
</gene>
<organism evidence="3 4">
    <name type="scientific">Mytilus edulis</name>
    <name type="common">Blue mussel</name>
    <dbReference type="NCBI Taxonomy" id="6550"/>
    <lineage>
        <taxon>Eukaryota</taxon>
        <taxon>Metazoa</taxon>
        <taxon>Spiralia</taxon>
        <taxon>Lophotrochozoa</taxon>
        <taxon>Mollusca</taxon>
        <taxon>Bivalvia</taxon>
        <taxon>Autobranchia</taxon>
        <taxon>Pteriomorphia</taxon>
        <taxon>Mytilida</taxon>
        <taxon>Mytiloidea</taxon>
        <taxon>Mytilidae</taxon>
        <taxon>Mytilinae</taxon>
        <taxon>Mytilus</taxon>
    </lineage>
</organism>
<keyword evidence="4" id="KW-1185">Reference proteome</keyword>
<dbReference type="AlphaFoldDB" id="A0A8S3UE11"/>
<accession>A0A8S3UE11</accession>
<sequence>MWLGVILSFLLFSWNGYVFGLATHSSNGEVIETDINKEVNVMKSNYHELLKRVILNENELSILKSQKQYLGSELENIRRHYSCQIDEIQERNLQIRDELHKSKLKLVTARDSINTKMQELSHTADLLDKKNLMLENTEKQRSEENLKTSVNESGTCIENNVW</sequence>
<evidence type="ECO:0000313" key="4">
    <source>
        <dbReference type="Proteomes" id="UP000683360"/>
    </source>
</evidence>
<evidence type="ECO:0000313" key="3">
    <source>
        <dbReference type="EMBL" id="CAG2244075.1"/>
    </source>
</evidence>